<protein>
    <submittedName>
        <fullName evidence="1">Uncharacterized protein</fullName>
    </submittedName>
</protein>
<accession>A0A7J7JYF7</accession>
<sequence length="117" mass="13478">MYCITWNKPTSQLMYCITWNKPTSLLMYCITWNKPTSLLMYCITWNKPTSLLELHNNFIDSKCYAELCKLPYLSGCVFKYNETIAMIGRELKTILTAIKSVLGIPEKARCKTDCLGS</sequence>
<evidence type="ECO:0000313" key="2">
    <source>
        <dbReference type="Proteomes" id="UP000593567"/>
    </source>
</evidence>
<name>A0A7J7JYF7_BUGNE</name>
<organism evidence="1 2">
    <name type="scientific">Bugula neritina</name>
    <name type="common">Brown bryozoan</name>
    <name type="synonym">Sertularia neritina</name>
    <dbReference type="NCBI Taxonomy" id="10212"/>
    <lineage>
        <taxon>Eukaryota</taxon>
        <taxon>Metazoa</taxon>
        <taxon>Spiralia</taxon>
        <taxon>Lophotrochozoa</taxon>
        <taxon>Bryozoa</taxon>
        <taxon>Gymnolaemata</taxon>
        <taxon>Cheilostomatida</taxon>
        <taxon>Flustrina</taxon>
        <taxon>Buguloidea</taxon>
        <taxon>Bugulidae</taxon>
        <taxon>Bugula</taxon>
    </lineage>
</organism>
<comment type="caution">
    <text evidence="1">The sequence shown here is derived from an EMBL/GenBank/DDBJ whole genome shotgun (WGS) entry which is preliminary data.</text>
</comment>
<dbReference type="EMBL" id="VXIV02001674">
    <property type="protein sequence ID" value="KAF6030754.1"/>
    <property type="molecule type" value="Genomic_DNA"/>
</dbReference>
<gene>
    <name evidence="1" type="ORF">EB796_010935</name>
</gene>
<dbReference type="Proteomes" id="UP000593567">
    <property type="component" value="Unassembled WGS sequence"/>
</dbReference>
<evidence type="ECO:0000313" key="1">
    <source>
        <dbReference type="EMBL" id="KAF6030754.1"/>
    </source>
</evidence>
<proteinExistence type="predicted"/>
<reference evidence="1" key="1">
    <citation type="submission" date="2020-06" db="EMBL/GenBank/DDBJ databases">
        <title>Draft genome of Bugula neritina, a colonial animal packing powerful symbionts and potential medicines.</title>
        <authorList>
            <person name="Rayko M."/>
        </authorList>
    </citation>
    <scope>NUCLEOTIDE SEQUENCE [LARGE SCALE GENOMIC DNA]</scope>
    <source>
        <strain evidence="1">Kwan_BN1</strain>
    </source>
</reference>
<keyword evidence="2" id="KW-1185">Reference proteome</keyword>
<dbReference type="AlphaFoldDB" id="A0A7J7JYF7"/>